<dbReference type="EMBL" id="JAEQMY010000110">
    <property type="protein sequence ID" value="MBL0407766.1"/>
    <property type="molecule type" value="Genomic_DNA"/>
</dbReference>
<organism evidence="1 2">
    <name type="scientific">Microvirga aerilata</name>
    <dbReference type="NCBI Taxonomy" id="670292"/>
    <lineage>
        <taxon>Bacteria</taxon>
        <taxon>Pseudomonadati</taxon>
        <taxon>Pseudomonadota</taxon>
        <taxon>Alphaproteobacteria</taxon>
        <taxon>Hyphomicrobiales</taxon>
        <taxon>Methylobacteriaceae</taxon>
        <taxon>Microvirga</taxon>
    </lineage>
</organism>
<gene>
    <name evidence="1" type="ORF">JKG68_28065</name>
</gene>
<dbReference type="RefSeq" id="WP_202065277.1">
    <property type="nucleotide sequence ID" value="NZ_JAEQMY010000110.1"/>
</dbReference>
<sequence>MSDDELCEQDASEVKLIRKSAARAKAVRLGLGELMQSIEEGPFWIQYSADCGLMLL</sequence>
<reference evidence="1" key="1">
    <citation type="submission" date="2021-01" db="EMBL/GenBank/DDBJ databases">
        <title>Microvirga sp.</title>
        <authorList>
            <person name="Kim M.K."/>
        </authorList>
    </citation>
    <scope>NUCLEOTIDE SEQUENCE</scope>
    <source>
        <strain evidence="1">5420S-16</strain>
    </source>
</reference>
<comment type="caution">
    <text evidence="1">The sequence shown here is derived from an EMBL/GenBank/DDBJ whole genome shotgun (WGS) entry which is preliminary data.</text>
</comment>
<evidence type="ECO:0000313" key="1">
    <source>
        <dbReference type="EMBL" id="MBL0407766.1"/>
    </source>
</evidence>
<evidence type="ECO:0000313" key="2">
    <source>
        <dbReference type="Proteomes" id="UP000605848"/>
    </source>
</evidence>
<keyword evidence="2" id="KW-1185">Reference proteome</keyword>
<proteinExistence type="predicted"/>
<name>A0A936ZBL4_9HYPH</name>
<dbReference type="AlphaFoldDB" id="A0A936ZBL4"/>
<accession>A0A936ZBL4</accession>
<protein>
    <submittedName>
        <fullName evidence="1">Uncharacterized protein</fullName>
    </submittedName>
</protein>
<dbReference type="Proteomes" id="UP000605848">
    <property type="component" value="Unassembled WGS sequence"/>
</dbReference>